<accession>A0A2P2P8V1</accession>
<sequence length="69" mass="8250">MEQTVIIRIRIPYMTNCMATALFNMPHNYISHLSSYIGCMHRGNSKYILGRFMDPNFYLLYTYNRVIFC</sequence>
<dbReference type="EMBL" id="GGEC01070692">
    <property type="protein sequence ID" value="MBX51176.1"/>
    <property type="molecule type" value="Transcribed_RNA"/>
</dbReference>
<dbReference type="AlphaFoldDB" id="A0A2P2P8V1"/>
<evidence type="ECO:0000313" key="1">
    <source>
        <dbReference type="EMBL" id="MBX51176.1"/>
    </source>
</evidence>
<name>A0A2P2P8V1_RHIMU</name>
<organism evidence="1">
    <name type="scientific">Rhizophora mucronata</name>
    <name type="common">Asiatic mangrove</name>
    <dbReference type="NCBI Taxonomy" id="61149"/>
    <lineage>
        <taxon>Eukaryota</taxon>
        <taxon>Viridiplantae</taxon>
        <taxon>Streptophyta</taxon>
        <taxon>Embryophyta</taxon>
        <taxon>Tracheophyta</taxon>
        <taxon>Spermatophyta</taxon>
        <taxon>Magnoliopsida</taxon>
        <taxon>eudicotyledons</taxon>
        <taxon>Gunneridae</taxon>
        <taxon>Pentapetalae</taxon>
        <taxon>rosids</taxon>
        <taxon>fabids</taxon>
        <taxon>Malpighiales</taxon>
        <taxon>Rhizophoraceae</taxon>
        <taxon>Rhizophora</taxon>
    </lineage>
</organism>
<proteinExistence type="predicted"/>
<protein>
    <submittedName>
        <fullName evidence="1">Uncharacterized protein</fullName>
    </submittedName>
</protein>
<reference evidence="1" key="1">
    <citation type="submission" date="2018-02" db="EMBL/GenBank/DDBJ databases">
        <title>Rhizophora mucronata_Transcriptome.</title>
        <authorList>
            <person name="Meera S.P."/>
            <person name="Sreeshan A."/>
            <person name="Augustine A."/>
        </authorList>
    </citation>
    <scope>NUCLEOTIDE SEQUENCE</scope>
    <source>
        <tissue evidence="1">Leaf</tissue>
    </source>
</reference>